<accession>A0A134BNB4</accession>
<proteinExistence type="predicted"/>
<sequence length="53" mass="6104">KIILPVKLGLRNTRQKEIWHTSHIWTSQKKCKGVYIRLTGLKDSTESIKGLSI</sequence>
<dbReference type="EMBL" id="LSDL01000011">
    <property type="protein sequence ID" value="KXB81442.1"/>
    <property type="molecule type" value="Genomic_DNA"/>
</dbReference>
<evidence type="ECO:0000313" key="1">
    <source>
        <dbReference type="EMBL" id="KXB81442.1"/>
    </source>
</evidence>
<name>A0A134BNB4_9BACT</name>
<reference evidence="1 2" key="1">
    <citation type="submission" date="2016-01" db="EMBL/GenBank/DDBJ databases">
        <authorList>
            <person name="Oliw E.H."/>
        </authorList>
    </citation>
    <scope>NUCLEOTIDE SEQUENCE [LARGE SCALE GENOMIC DNA]</scope>
    <source>
        <strain evidence="1 2">DNF00307</strain>
    </source>
</reference>
<comment type="caution">
    <text evidence="1">The sequence shown here is derived from an EMBL/GenBank/DDBJ whole genome shotgun (WGS) entry which is preliminary data.</text>
</comment>
<dbReference type="Proteomes" id="UP000070531">
    <property type="component" value="Unassembled WGS sequence"/>
</dbReference>
<dbReference type="AlphaFoldDB" id="A0A134BNB4"/>
<organism evidence="1">
    <name type="scientific">Prevotella amnii</name>
    <dbReference type="NCBI Taxonomy" id="419005"/>
    <lineage>
        <taxon>Bacteria</taxon>
        <taxon>Pseudomonadati</taxon>
        <taxon>Bacteroidota</taxon>
        <taxon>Bacteroidia</taxon>
        <taxon>Bacteroidales</taxon>
        <taxon>Prevotellaceae</taxon>
        <taxon>Prevotella</taxon>
    </lineage>
</organism>
<gene>
    <name evidence="1" type="ORF">HMPREF1860_00216</name>
</gene>
<dbReference type="PATRIC" id="fig|419005.5.peg.219"/>
<feature type="non-terminal residue" evidence="1">
    <location>
        <position position="1"/>
    </location>
</feature>
<evidence type="ECO:0000313" key="2">
    <source>
        <dbReference type="Proteomes" id="UP000070531"/>
    </source>
</evidence>
<protein>
    <submittedName>
        <fullName evidence="1">Uncharacterized protein</fullName>
    </submittedName>
</protein>